<gene>
    <name evidence="5" type="ORF">P43SY_002351</name>
</gene>
<keyword evidence="2" id="KW-0547">Nucleotide-binding</keyword>
<dbReference type="Gene3D" id="3.40.50.300">
    <property type="entry name" value="P-loop containing nucleotide triphosphate hydrolases"/>
    <property type="match status" value="1"/>
</dbReference>
<dbReference type="AlphaFoldDB" id="A0AAD5QF69"/>
<sequence length="471" mass="52655">MQRGLRLGGSTARRRALQQRAALARSFSAAGGAAQVLHDVYKKRVDTGLITYDPVQMRAVQHLDELFNAVTAYGGPRASSSVRAAAPAAAAPSSWWQRLTGGDQKADGTTEKKWAVDAESVAPRGLYLHGGVGCGKTYVMDMFFDTIPVEKKLRVHFHKFMLDIHKKMHQLRKDGHHEDPIPFIADDLLQNSWLLCFDEFQVTDVADALILRRLFSALLERGFVMVATSNRPPSELYKNGLQRDLFLPFIDLLYDRCAVVSLEDSVTDYRAIKGSRHAHNVYNFPLNQQSRAIFNYEFQKHCRGEPIKEMHLVTQGRKVHVPMAATEAGVCQFSFKELCEKPLGAADYLVIAEAFPVVFVRDIPKLSLLQINSMRRFITFVDCMYDKGIRLHCLADEAPETLYQVDPSSKGHVDEAFAFDRTVSRLLEMSSEAYLAAHAEAAREKAPQLYLEATAPPAPSAENEPDEAAVV</sequence>
<comment type="similarity">
    <text evidence="1">Belongs to the AFG1 ATPase family.</text>
</comment>
<proteinExistence type="inferred from homology"/>
<name>A0AAD5QF69_PYTIN</name>
<dbReference type="GO" id="GO:0005524">
    <property type="term" value="F:ATP binding"/>
    <property type="evidence" value="ECO:0007669"/>
    <property type="project" value="UniProtKB-KW"/>
</dbReference>
<evidence type="ECO:0000256" key="3">
    <source>
        <dbReference type="ARBA" id="ARBA00022840"/>
    </source>
</evidence>
<evidence type="ECO:0008006" key="7">
    <source>
        <dbReference type="Google" id="ProtNLM"/>
    </source>
</evidence>
<dbReference type="Proteomes" id="UP001209570">
    <property type="component" value="Unassembled WGS sequence"/>
</dbReference>
<keyword evidence="3" id="KW-0067">ATP-binding</keyword>
<evidence type="ECO:0000256" key="2">
    <source>
        <dbReference type="ARBA" id="ARBA00022741"/>
    </source>
</evidence>
<keyword evidence="6" id="KW-1185">Reference proteome</keyword>
<feature type="region of interest" description="Disordered" evidence="4">
    <location>
        <begin position="451"/>
        <end position="471"/>
    </location>
</feature>
<comment type="caution">
    <text evidence="5">The sequence shown here is derived from an EMBL/GenBank/DDBJ whole genome shotgun (WGS) entry which is preliminary data.</text>
</comment>
<evidence type="ECO:0000313" key="5">
    <source>
        <dbReference type="EMBL" id="KAJ0409461.1"/>
    </source>
</evidence>
<accession>A0AAD5QF69</accession>
<dbReference type="InterPro" id="IPR005654">
    <property type="entry name" value="ATPase_AFG1-like"/>
</dbReference>
<reference evidence="5" key="1">
    <citation type="submission" date="2021-12" db="EMBL/GenBank/DDBJ databases">
        <title>Prjna785345.</title>
        <authorList>
            <person name="Rujirawat T."/>
            <person name="Krajaejun T."/>
        </authorList>
    </citation>
    <scope>NUCLEOTIDE SEQUENCE</scope>
    <source>
        <strain evidence="5">Pi057C3</strain>
    </source>
</reference>
<organism evidence="5 6">
    <name type="scientific">Pythium insidiosum</name>
    <name type="common">Pythiosis disease agent</name>
    <dbReference type="NCBI Taxonomy" id="114742"/>
    <lineage>
        <taxon>Eukaryota</taxon>
        <taxon>Sar</taxon>
        <taxon>Stramenopiles</taxon>
        <taxon>Oomycota</taxon>
        <taxon>Peronosporomycetes</taxon>
        <taxon>Pythiales</taxon>
        <taxon>Pythiaceae</taxon>
        <taxon>Pythium</taxon>
    </lineage>
</organism>
<evidence type="ECO:0000313" key="6">
    <source>
        <dbReference type="Proteomes" id="UP001209570"/>
    </source>
</evidence>
<dbReference type="SUPFAM" id="SSF52540">
    <property type="entry name" value="P-loop containing nucleoside triphosphate hydrolases"/>
    <property type="match status" value="1"/>
</dbReference>
<protein>
    <recommendedName>
        <fullName evidence="7">Lactation elevated protein 1</fullName>
    </recommendedName>
</protein>
<dbReference type="InterPro" id="IPR027417">
    <property type="entry name" value="P-loop_NTPase"/>
</dbReference>
<evidence type="ECO:0000256" key="1">
    <source>
        <dbReference type="ARBA" id="ARBA00010322"/>
    </source>
</evidence>
<evidence type="ECO:0000256" key="4">
    <source>
        <dbReference type="SAM" id="MobiDB-lite"/>
    </source>
</evidence>
<dbReference type="EMBL" id="JAKCXM010000004">
    <property type="protein sequence ID" value="KAJ0409461.1"/>
    <property type="molecule type" value="Genomic_DNA"/>
</dbReference>
<dbReference type="Pfam" id="PF03969">
    <property type="entry name" value="AFG1_ATPase"/>
    <property type="match status" value="1"/>
</dbReference>
<dbReference type="GO" id="GO:0016887">
    <property type="term" value="F:ATP hydrolysis activity"/>
    <property type="evidence" value="ECO:0007669"/>
    <property type="project" value="InterPro"/>
</dbReference>
<dbReference type="PANTHER" id="PTHR12169">
    <property type="entry name" value="ATPASE N2B"/>
    <property type="match status" value="1"/>
</dbReference>
<dbReference type="PANTHER" id="PTHR12169:SF6">
    <property type="entry name" value="AFG1-LIKE ATPASE"/>
    <property type="match status" value="1"/>
</dbReference>
<dbReference type="NCBIfam" id="NF040713">
    <property type="entry name" value="ZapE"/>
    <property type="match status" value="1"/>
</dbReference>
<dbReference type="GO" id="GO:0005739">
    <property type="term" value="C:mitochondrion"/>
    <property type="evidence" value="ECO:0007669"/>
    <property type="project" value="TreeGrafter"/>
</dbReference>